<protein>
    <submittedName>
        <fullName evidence="1">(northern house mosquito) hypothetical protein</fullName>
    </submittedName>
</protein>
<evidence type="ECO:0000313" key="1">
    <source>
        <dbReference type="EMBL" id="CAG6478075.1"/>
    </source>
</evidence>
<name>A0A8D8BR18_CULPI</name>
<reference evidence="1" key="1">
    <citation type="submission" date="2021-05" db="EMBL/GenBank/DDBJ databases">
        <authorList>
            <person name="Alioto T."/>
            <person name="Alioto T."/>
            <person name="Gomez Garrido J."/>
        </authorList>
    </citation>
    <scope>NUCLEOTIDE SEQUENCE</scope>
</reference>
<organism evidence="1">
    <name type="scientific">Culex pipiens</name>
    <name type="common">House mosquito</name>
    <dbReference type="NCBI Taxonomy" id="7175"/>
    <lineage>
        <taxon>Eukaryota</taxon>
        <taxon>Metazoa</taxon>
        <taxon>Ecdysozoa</taxon>
        <taxon>Arthropoda</taxon>
        <taxon>Hexapoda</taxon>
        <taxon>Insecta</taxon>
        <taxon>Pterygota</taxon>
        <taxon>Neoptera</taxon>
        <taxon>Endopterygota</taxon>
        <taxon>Diptera</taxon>
        <taxon>Nematocera</taxon>
        <taxon>Culicoidea</taxon>
        <taxon>Culicidae</taxon>
        <taxon>Culicinae</taxon>
        <taxon>Culicini</taxon>
        <taxon>Culex</taxon>
        <taxon>Culex</taxon>
    </lineage>
</organism>
<accession>A0A8D8BR18</accession>
<dbReference type="EMBL" id="HBUE01082165">
    <property type="protein sequence ID" value="CAG6478075.1"/>
    <property type="molecule type" value="Transcribed_RNA"/>
</dbReference>
<proteinExistence type="predicted"/>
<dbReference type="AlphaFoldDB" id="A0A8D8BR18"/>
<sequence length="103" mass="10965">MSGTDTENQSSNGFHVTPSVFTIVFELSSVTSNELPRSSSGTSRKRSEWFAHHLWAPKQAFARSPVISRWSSHASASVSAPVSTSSMYVPLSTTSAALGNSSS</sequence>